<dbReference type="SMART" id="SM00822">
    <property type="entry name" value="PKS_KR"/>
    <property type="match status" value="1"/>
</dbReference>
<dbReference type="Proteomes" id="UP001291999">
    <property type="component" value="Unassembled WGS sequence"/>
</dbReference>
<dbReference type="PRINTS" id="PR00080">
    <property type="entry name" value="SDRFAMILY"/>
</dbReference>
<dbReference type="PANTHER" id="PTHR48107:SF16">
    <property type="entry name" value="NADPH-DEPENDENT ALDEHYDE REDUCTASE 1, CHLOROPLASTIC"/>
    <property type="match status" value="1"/>
</dbReference>
<dbReference type="RefSeq" id="WP_322423328.1">
    <property type="nucleotide sequence ID" value="NZ_JAXQPW010000001.1"/>
</dbReference>
<feature type="compositionally biased region" description="Basic and acidic residues" evidence="3">
    <location>
        <begin position="10"/>
        <end position="21"/>
    </location>
</feature>
<feature type="domain" description="Ketoreductase" evidence="4">
    <location>
        <begin position="61"/>
        <end position="248"/>
    </location>
</feature>
<comment type="similarity">
    <text evidence="1">Belongs to the short-chain dehydrogenases/reductases (SDR) family.</text>
</comment>
<evidence type="ECO:0000256" key="2">
    <source>
        <dbReference type="ARBA" id="ARBA00023002"/>
    </source>
</evidence>
<gene>
    <name evidence="5" type="ORF">SFC79_04135</name>
</gene>
<dbReference type="InterPro" id="IPR002347">
    <property type="entry name" value="SDR_fam"/>
</dbReference>
<dbReference type="EMBL" id="JAXQPW010000001">
    <property type="protein sequence ID" value="MDZ5660943.1"/>
    <property type="molecule type" value="Genomic_DNA"/>
</dbReference>
<keyword evidence="2" id="KW-0560">Oxidoreductase</keyword>
<protein>
    <submittedName>
        <fullName evidence="5">SDR family oxidoreductase</fullName>
    </submittedName>
</protein>
<dbReference type="PRINTS" id="PR00081">
    <property type="entry name" value="GDHRDH"/>
</dbReference>
<evidence type="ECO:0000256" key="3">
    <source>
        <dbReference type="SAM" id="MobiDB-lite"/>
    </source>
</evidence>
<evidence type="ECO:0000313" key="5">
    <source>
        <dbReference type="EMBL" id="MDZ5660943.1"/>
    </source>
</evidence>
<evidence type="ECO:0000259" key="4">
    <source>
        <dbReference type="SMART" id="SM00822"/>
    </source>
</evidence>
<name>A0ABU5K7J9_9ACTN</name>
<dbReference type="SUPFAM" id="SSF51735">
    <property type="entry name" value="NAD(P)-binding Rossmann-fold domains"/>
    <property type="match status" value="1"/>
</dbReference>
<sequence length="306" mass="32848">MSDEGQSEQTRQDPTEVHEQPDTEGEQLPEPGDEASVTSEMDEKPDHGEETYRGHDRLLDQVAVITGGDSGIGRAVALAFAREGADVVIAYLDGEDEDAEETARLVEDAGRRVVLVPTDLVEEEACRALVDRAVEEFGRIDVLVNNAAYQMAQPGGIADITTEQLDRVMRTNIYAMFWLCKMALPHMKAGASIINTSSVQSSSPSPELLDYATTKAGIVNFTRGLAQMVAEQGIRVNAVAPGPIWTPLIPATMPPEKVETFGQQTPMGRAGQPAEVATAFVYLASPESSYITGEVIAVTGGQPVTM</sequence>
<proteinExistence type="inferred from homology"/>
<keyword evidence="6" id="KW-1185">Reference proteome</keyword>
<accession>A0ABU5K7J9</accession>
<evidence type="ECO:0000256" key="1">
    <source>
        <dbReference type="ARBA" id="ARBA00006484"/>
    </source>
</evidence>
<feature type="compositionally biased region" description="Acidic residues" evidence="3">
    <location>
        <begin position="22"/>
        <end position="33"/>
    </location>
</feature>
<feature type="compositionally biased region" description="Basic and acidic residues" evidence="3">
    <location>
        <begin position="41"/>
        <end position="54"/>
    </location>
</feature>
<reference evidence="5 6" key="1">
    <citation type="submission" date="2023-11" db="EMBL/GenBank/DDBJ databases">
        <title>Novel species in genus Nocardioides.</title>
        <authorList>
            <person name="Zhou H."/>
        </authorList>
    </citation>
    <scope>NUCLEOTIDE SEQUENCE [LARGE SCALE GENOMIC DNA]</scope>
    <source>
        <strain evidence="5 6">S-58</strain>
    </source>
</reference>
<dbReference type="PROSITE" id="PS00061">
    <property type="entry name" value="ADH_SHORT"/>
    <property type="match status" value="1"/>
</dbReference>
<dbReference type="CDD" id="cd05355">
    <property type="entry name" value="SDR_c1"/>
    <property type="match status" value="1"/>
</dbReference>
<evidence type="ECO:0000313" key="6">
    <source>
        <dbReference type="Proteomes" id="UP001291999"/>
    </source>
</evidence>
<dbReference type="NCBIfam" id="NF005559">
    <property type="entry name" value="PRK07231.1"/>
    <property type="match status" value="1"/>
</dbReference>
<dbReference type="InterPro" id="IPR020904">
    <property type="entry name" value="Sc_DH/Rdtase_CS"/>
</dbReference>
<organism evidence="5 6">
    <name type="scientific">Nocardioides renjunii</name>
    <dbReference type="NCBI Taxonomy" id="3095075"/>
    <lineage>
        <taxon>Bacteria</taxon>
        <taxon>Bacillati</taxon>
        <taxon>Actinomycetota</taxon>
        <taxon>Actinomycetes</taxon>
        <taxon>Propionibacteriales</taxon>
        <taxon>Nocardioidaceae</taxon>
        <taxon>Nocardioides</taxon>
    </lineage>
</organism>
<dbReference type="Pfam" id="PF13561">
    <property type="entry name" value="adh_short_C2"/>
    <property type="match status" value="1"/>
</dbReference>
<dbReference type="Gene3D" id="3.40.50.720">
    <property type="entry name" value="NAD(P)-binding Rossmann-like Domain"/>
    <property type="match status" value="1"/>
</dbReference>
<feature type="region of interest" description="Disordered" evidence="3">
    <location>
        <begin position="1"/>
        <end position="54"/>
    </location>
</feature>
<dbReference type="PANTHER" id="PTHR48107">
    <property type="entry name" value="NADPH-DEPENDENT ALDEHYDE REDUCTASE-LIKE PROTEIN, CHLOROPLASTIC-RELATED"/>
    <property type="match status" value="1"/>
</dbReference>
<comment type="caution">
    <text evidence="5">The sequence shown here is derived from an EMBL/GenBank/DDBJ whole genome shotgun (WGS) entry which is preliminary data.</text>
</comment>
<dbReference type="InterPro" id="IPR036291">
    <property type="entry name" value="NAD(P)-bd_dom_sf"/>
</dbReference>
<dbReference type="InterPro" id="IPR057326">
    <property type="entry name" value="KR_dom"/>
</dbReference>